<proteinExistence type="predicted"/>
<dbReference type="InterPro" id="IPR007263">
    <property type="entry name" value="DCC1-like"/>
</dbReference>
<accession>A0AAT9JWJ2</accession>
<dbReference type="InterPro" id="IPR044691">
    <property type="entry name" value="DCC1_Trx"/>
</dbReference>
<dbReference type="PANTHER" id="PTHR34290:SF2">
    <property type="entry name" value="OS04G0668800 PROTEIN"/>
    <property type="match status" value="1"/>
</dbReference>
<sequence length="140" mass="16231">MTGSTWQYTLLYDGGCPLCLREVRFLQRRDRQTRIQFVDIDAPDYDPERYAGISYEQAMGRIHAIRNDGAILQDVEVFRQLYAAIGLGWIYAPTRWPLLRSLINWVYSLWADRRLALTGRPDLATLAANRQCSDRCRVSS</sequence>
<name>A0AAT9JWJ2_SYNEL</name>
<gene>
    <name evidence="1" type="ORF">EKO22_06525</name>
</gene>
<protein>
    <submittedName>
        <fullName evidence="1">DUF393 domain-containing protein</fullName>
    </submittedName>
</protein>
<reference evidence="1" key="1">
    <citation type="submission" date="2024-01" db="EMBL/GenBank/DDBJ databases">
        <title>Synechococcus elongatus PCC 11802, a close yet different native of Synechococcus elongatus PCC 11801.</title>
        <authorList>
            <person name="Jaiswal D."/>
            <person name="Sengupta A."/>
            <person name="Sengupta S."/>
            <person name="Pakrasi H.B."/>
            <person name="Wangikar P."/>
        </authorList>
    </citation>
    <scope>NUCLEOTIDE SEQUENCE</scope>
    <source>
        <strain evidence="1">PCC 11802</strain>
    </source>
</reference>
<evidence type="ECO:0000313" key="1">
    <source>
        <dbReference type="EMBL" id="QFZ92074.2"/>
    </source>
</evidence>
<dbReference type="AlphaFoldDB" id="A0AAT9JWJ2"/>
<organism evidence="1">
    <name type="scientific">Synechococcus elongatus PCC 11802</name>
    <dbReference type="NCBI Taxonomy" id="2283154"/>
    <lineage>
        <taxon>Bacteria</taxon>
        <taxon>Bacillati</taxon>
        <taxon>Cyanobacteriota</taxon>
        <taxon>Cyanophyceae</taxon>
        <taxon>Synechococcales</taxon>
        <taxon>Synechococcaceae</taxon>
        <taxon>Synechococcus</taxon>
    </lineage>
</organism>
<dbReference type="GO" id="GO:0015035">
    <property type="term" value="F:protein-disulfide reductase activity"/>
    <property type="evidence" value="ECO:0007669"/>
    <property type="project" value="InterPro"/>
</dbReference>
<dbReference type="EMBL" id="CP034671">
    <property type="protein sequence ID" value="QFZ92074.2"/>
    <property type="molecule type" value="Genomic_DNA"/>
</dbReference>
<dbReference type="Pfam" id="PF04134">
    <property type="entry name" value="DCC1-like"/>
    <property type="match status" value="1"/>
</dbReference>
<dbReference type="PANTHER" id="PTHR34290">
    <property type="entry name" value="SI:CH73-390P7.2"/>
    <property type="match status" value="1"/>
</dbReference>
<dbReference type="RefSeq" id="WP_208678877.1">
    <property type="nucleotide sequence ID" value="NZ_CP034671.2"/>
</dbReference>